<keyword evidence="12" id="KW-0346">Stress response</keyword>
<dbReference type="Proteomes" id="UP001222027">
    <property type="component" value="Unassembled WGS sequence"/>
</dbReference>
<dbReference type="PANTHER" id="PTHR31503">
    <property type="entry name" value="VACUOLAR CALCIUM ION TRANSPORTER"/>
    <property type="match status" value="1"/>
</dbReference>
<feature type="transmembrane region" description="Helical" evidence="17">
    <location>
        <begin position="563"/>
        <end position="585"/>
    </location>
</feature>
<evidence type="ECO:0000256" key="4">
    <source>
        <dbReference type="ARBA" id="ARBA00022449"/>
    </source>
</evidence>
<evidence type="ECO:0000256" key="10">
    <source>
        <dbReference type="ARBA" id="ARBA00022837"/>
    </source>
</evidence>
<evidence type="ECO:0000256" key="3">
    <source>
        <dbReference type="ARBA" id="ARBA00022448"/>
    </source>
</evidence>
<dbReference type="InterPro" id="IPR004713">
    <property type="entry name" value="CaH_exchang"/>
</dbReference>
<feature type="domain" description="EF-hand" evidence="19">
    <location>
        <begin position="313"/>
        <end position="348"/>
    </location>
</feature>
<dbReference type="GO" id="GO:0005774">
    <property type="term" value="C:vacuolar membrane"/>
    <property type="evidence" value="ECO:0007669"/>
    <property type="project" value="UniProtKB-ARBA"/>
</dbReference>
<dbReference type="PROSITE" id="PS50222">
    <property type="entry name" value="EF_HAND_2"/>
    <property type="match status" value="2"/>
</dbReference>
<keyword evidence="16" id="KW-0739">Sodium transport</keyword>
<keyword evidence="14" id="KW-0406">Ion transport</keyword>
<evidence type="ECO:0000313" key="21">
    <source>
        <dbReference type="Proteomes" id="UP001222027"/>
    </source>
</evidence>
<evidence type="ECO:0000256" key="17">
    <source>
        <dbReference type="SAM" id="Phobius"/>
    </source>
</evidence>
<evidence type="ECO:0000256" key="9">
    <source>
        <dbReference type="ARBA" id="ARBA00022737"/>
    </source>
</evidence>
<gene>
    <name evidence="20" type="ORF">OPV22_000641</name>
</gene>
<dbReference type="InterPro" id="IPR011992">
    <property type="entry name" value="EF-hand-dom_pair"/>
</dbReference>
<evidence type="ECO:0000256" key="6">
    <source>
        <dbReference type="ARBA" id="ARBA00022568"/>
    </source>
</evidence>
<feature type="domain" description="EF-hand" evidence="19">
    <location>
        <begin position="353"/>
        <end position="388"/>
    </location>
</feature>
<comment type="subcellular location">
    <subcellularLocation>
        <location evidence="1">Cell membrane</location>
        <topology evidence="1">Multi-pass membrane protein</topology>
    </subcellularLocation>
</comment>
<dbReference type="InterPro" id="IPR004837">
    <property type="entry name" value="NaCa_Exmemb"/>
</dbReference>
<dbReference type="GO" id="GO:0006814">
    <property type="term" value="P:sodium ion transport"/>
    <property type="evidence" value="ECO:0007669"/>
    <property type="project" value="UniProtKB-KW"/>
</dbReference>
<dbReference type="InterPro" id="IPR002048">
    <property type="entry name" value="EF_hand_dom"/>
</dbReference>
<keyword evidence="9" id="KW-0677">Repeat</keyword>
<evidence type="ECO:0000256" key="16">
    <source>
        <dbReference type="ARBA" id="ARBA00023201"/>
    </source>
</evidence>
<keyword evidence="7 17" id="KW-0812">Transmembrane</keyword>
<dbReference type="PANTHER" id="PTHR31503:SF36">
    <property type="entry name" value="SODIUM_CALCIUM EXCHANGER MEMBRANE REGION DOMAIN-CONTAINING PROTEIN"/>
    <property type="match status" value="1"/>
</dbReference>
<reference evidence="20 21" key="1">
    <citation type="submission" date="2022-12" db="EMBL/GenBank/DDBJ databases">
        <title>Chromosome-scale assembly of the Ensete ventricosum genome.</title>
        <authorList>
            <person name="Dussert Y."/>
            <person name="Stocks J."/>
            <person name="Wendawek A."/>
            <person name="Woldeyes F."/>
            <person name="Nichols R.A."/>
            <person name="Borrell J.S."/>
        </authorList>
    </citation>
    <scope>NUCLEOTIDE SEQUENCE [LARGE SCALE GENOMIC DNA]</scope>
    <source>
        <strain evidence="21">cv. Maze</strain>
        <tissue evidence="20">Seeds</tissue>
    </source>
</reference>
<evidence type="ECO:0000256" key="15">
    <source>
        <dbReference type="ARBA" id="ARBA00023136"/>
    </source>
</evidence>
<comment type="similarity">
    <text evidence="2">Belongs to the Ca(2+):cation antiporter (CaCA) (TC 2.A.19) family.</text>
</comment>
<feature type="transmembrane region" description="Helical" evidence="17">
    <location>
        <begin position="473"/>
        <end position="496"/>
    </location>
</feature>
<evidence type="ECO:0000313" key="20">
    <source>
        <dbReference type="EMBL" id="KAJ8510207.1"/>
    </source>
</evidence>
<dbReference type="GO" id="GO:0005886">
    <property type="term" value="C:plasma membrane"/>
    <property type="evidence" value="ECO:0007669"/>
    <property type="project" value="UniProtKB-SubCell"/>
</dbReference>
<keyword evidence="8" id="KW-0479">Metal-binding</keyword>
<dbReference type="GO" id="GO:0006874">
    <property type="term" value="P:intracellular calcium ion homeostasis"/>
    <property type="evidence" value="ECO:0007669"/>
    <property type="project" value="TreeGrafter"/>
</dbReference>
<keyword evidence="3" id="KW-0813">Transport</keyword>
<feature type="chain" id="PRO_5043821291" description="EF-hand domain-containing protein" evidence="18">
    <location>
        <begin position="30"/>
        <end position="592"/>
    </location>
</feature>
<keyword evidence="5" id="KW-1003">Cell membrane</keyword>
<dbReference type="SUPFAM" id="SSF47473">
    <property type="entry name" value="EF-hand"/>
    <property type="match status" value="1"/>
</dbReference>
<feature type="transmembrane region" description="Helical" evidence="17">
    <location>
        <begin position="508"/>
        <end position="531"/>
    </location>
</feature>
<sequence>MARRVVVPPSPLLPLLLILLLSAGRGAHGRSISSPADEAPADLLVSDGVSSPSAPGSQALLISLLQRSWNSRLFAAEECEQTYGFLPCTTTVVGNMFLVVAYGFLMYKAATYLSSGSELLLEIMGPGIVGGLFLPILGALPDAMLILVSGLSGSRETAQNQVLIGMGLLAGSTVMLLTVLWGSCVIVGKCDLSEDSTSIDSQDTKVFSLFGSGVTTDLQTSNAARIMAISIIPFMIVQMPKVFSFPSGQRLAVLLSFIVATVLLVSYCLYQVFQPQIQRRILAYAKHKHVISGILRHAQIQSLGRLIHDDGEPNISVIKKLFHRLDLDSNGSLSHAELRALIVGIKIEEVDLAREDAVNKIMNEFDTSQNSNIEEEEFVVGISKWIDEAKRSVANSGAYSKKFMHEFHMNTKDQLNMLIDQSDEVVESVYNPIWICFKAILLLLLGTALAAIFADPLVDAVDNFSIATSIPSFFMSFIAMPLATNSSEAVSSIIFASRKKQRTSSLTFSEIYGAATMNNTLCLAVFLALVYVRELAWDFSAEVFIIFIVCVVMGLFTSFRTTFPLWTCFFAYLLYPLSLVLVYVLDFVFGWS</sequence>
<keyword evidence="18" id="KW-0732">Signal</keyword>
<keyword evidence="4" id="KW-0050">Antiport</keyword>
<proteinExistence type="inferred from homology"/>
<organism evidence="20 21">
    <name type="scientific">Ensete ventricosum</name>
    <name type="common">Abyssinian banana</name>
    <name type="synonym">Musa ensete</name>
    <dbReference type="NCBI Taxonomy" id="4639"/>
    <lineage>
        <taxon>Eukaryota</taxon>
        <taxon>Viridiplantae</taxon>
        <taxon>Streptophyta</taxon>
        <taxon>Embryophyta</taxon>
        <taxon>Tracheophyta</taxon>
        <taxon>Spermatophyta</taxon>
        <taxon>Magnoliopsida</taxon>
        <taxon>Liliopsida</taxon>
        <taxon>Zingiberales</taxon>
        <taxon>Musaceae</taxon>
        <taxon>Ensete</taxon>
    </lineage>
</organism>
<feature type="transmembrane region" description="Helical" evidence="17">
    <location>
        <begin position="119"/>
        <end position="141"/>
    </location>
</feature>
<dbReference type="InterPro" id="IPR044880">
    <property type="entry name" value="NCX_ion-bd_dom_sf"/>
</dbReference>
<evidence type="ECO:0000256" key="2">
    <source>
        <dbReference type="ARBA" id="ARBA00008170"/>
    </source>
</evidence>
<keyword evidence="15 17" id="KW-0472">Membrane</keyword>
<dbReference type="Pfam" id="PF13499">
    <property type="entry name" value="EF-hand_7"/>
    <property type="match status" value="1"/>
</dbReference>
<dbReference type="Gene3D" id="1.10.238.10">
    <property type="entry name" value="EF-hand"/>
    <property type="match status" value="1"/>
</dbReference>
<evidence type="ECO:0000256" key="11">
    <source>
        <dbReference type="ARBA" id="ARBA00022989"/>
    </source>
</evidence>
<dbReference type="InterPro" id="IPR018247">
    <property type="entry name" value="EF_Hand_1_Ca_BS"/>
</dbReference>
<evidence type="ECO:0000256" key="13">
    <source>
        <dbReference type="ARBA" id="ARBA00023053"/>
    </source>
</evidence>
<evidence type="ECO:0000256" key="5">
    <source>
        <dbReference type="ARBA" id="ARBA00022475"/>
    </source>
</evidence>
<evidence type="ECO:0000259" key="19">
    <source>
        <dbReference type="PROSITE" id="PS50222"/>
    </source>
</evidence>
<feature type="transmembrane region" description="Helical" evidence="17">
    <location>
        <begin position="83"/>
        <end position="107"/>
    </location>
</feature>
<keyword evidence="21" id="KW-1185">Reference proteome</keyword>
<dbReference type="FunFam" id="1.20.1420.30:FF:000019">
    <property type="entry name" value="Sodium/calcium exchanger NCL2"/>
    <property type="match status" value="1"/>
</dbReference>
<evidence type="ECO:0000256" key="18">
    <source>
        <dbReference type="SAM" id="SignalP"/>
    </source>
</evidence>
<evidence type="ECO:0000256" key="8">
    <source>
        <dbReference type="ARBA" id="ARBA00022723"/>
    </source>
</evidence>
<dbReference type="CDD" id="cd00051">
    <property type="entry name" value="EFh"/>
    <property type="match status" value="1"/>
</dbReference>
<evidence type="ECO:0000256" key="12">
    <source>
        <dbReference type="ARBA" id="ARBA00023016"/>
    </source>
</evidence>
<feature type="transmembrane region" description="Helical" evidence="17">
    <location>
        <begin position="537"/>
        <end position="556"/>
    </location>
</feature>
<evidence type="ECO:0000256" key="1">
    <source>
        <dbReference type="ARBA" id="ARBA00004651"/>
    </source>
</evidence>
<dbReference type="GO" id="GO:0005509">
    <property type="term" value="F:calcium ion binding"/>
    <property type="evidence" value="ECO:0007669"/>
    <property type="project" value="InterPro"/>
</dbReference>
<keyword evidence="6" id="KW-0109">Calcium transport</keyword>
<accession>A0AAV8RNG2</accession>
<dbReference type="PROSITE" id="PS00018">
    <property type="entry name" value="EF_HAND_1"/>
    <property type="match status" value="1"/>
</dbReference>
<dbReference type="AlphaFoldDB" id="A0AAV8RNG2"/>
<comment type="caution">
    <text evidence="20">The sequence shown here is derived from an EMBL/GenBank/DDBJ whole genome shotgun (WGS) entry which is preliminary data.</text>
</comment>
<name>A0AAV8RNG2_ENSVE</name>
<dbReference type="SMART" id="SM00054">
    <property type="entry name" value="EFh"/>
    <property type="match status" value="2"/>
</dbReference>
<feature type="transmembrane region" description="Helical" evidence="17">
    <location>
        <begin position="161"/>
        <end position="187"/>
    </location>
</feature>
<keyword evidence="10" id="KW-0106">Calcium</keyword>
<protein>
    <recommendedName>
        <fullName evidence="19">EF-hand domain-containing protein</fullName>
    </recommendedName>
</protein>
<keyword evidence="13" id="KW-0915">Sodium</keyword>
<dbReference type="Pfam" id="PF01699">
    <property type="entry name" value="Na_Ca_ex"/>
    <property type="match status" value="2"/>
</dbReference>
<feature type="signal peptide" evidence="18">
    <location>
        <begin position="1"/>
        <end position="29"/>
    </location>
</feature>
<feature type="transmembrane region" description="Helical" evidence="17">
    <location>
        <begin position="433"/>
        <end position="453"/>
    </location>
</feature>
<dbReference type="Gene3D" id="1.20.1420.30">
    <property type="entry name" value="NCX, central ion-binding region"/>
    <property type="match status" value="2"/>
</dbReference>
<keyword evidence="11 17" id="KW-1133">Transmembrane helix</keyword>
<feature type="transmembrane region" description="Helical" evidence="17">
    <location>
        <begin position="251"/>
        <end position="270"/>
    </location>
</feature>
<dbReference type="EMBL" id="JAQQAF010000001">
    <property type="protein sequence ID" value="KAJ8510207.1"/>
    <property type="molecule type" value="Genomic_DNA"/>
</dbReference>
<evidence type="ECO:0000256" key="7">
    <source>
        <dbReference type="ARBA" id="ARBA00022692"/>
    </source>
</evidence>
<dbReference type="GO" id="GO:0015369">
    <property type="term" value="F:calcium:proton antiporter activity"/>
    <property type="evidence" value="ECO:0007669"/>
    <property type="project" value="TreeGrafter"/>
</dbReference>
<evidence type="ECO:0000256" key="14">
    <source>
        <dbReference type="ARBA" id="ARBA00023065"/>
    </source>
</evidence>